<evidence type="ECO:0000313" key="1">
    <source>
        <dbReference type="EMBL" id="PKB97225.1"/>
    </source>
</evidence>
<dbReference type="VEuPathDB" id="FungiDB:RhiirFUN_015185"/>
<comment type="caution">
    <text evidence="1">The sequence shown here is derived from an EMBL/GenBank/DDBJ whole genome shotgun (WGS) entry which is preliminary data.</text>
</comment>
<proteinExistence type="predicted"/>
<gene>
    <name evidence="1" type="ORF">RhiirA5_367510</name>
</gene>
<accession>A0A2N0NRL9</accession>
<dbReference type="Proteomes" id="UP000232722">
    <property type="component" value="Unassembled WGS sequence"/>
</dbReference>
<reference evidence="1 2" key="2">
    <citation type="submission" date="2017-09" db="EMBL/GenBank/DDBJ databases">
        <title>Extensive intraspecific genome diversity in a model arbuscular mycorrhizal fungus.</title>
        <authorList>
            <person name="Chen E.C."/>
            <person name="Morin E."/>
            <person name="Beaudet D."/>
            <person name="Noel J."/>
            <person name="Ndikumana S."/>
            <person name="Charron P."/>
            <person name="St-Onge C."/>
            <person name="Giorgi J."/>
            <person name="Grigoriev I.V."/>
            <person name="Roux C."/>
            <person name="Martin F.M."/>
            <person name="Corradi N."/>
        </authorList>
    </citation>
    <scope>NUCLEOTIDE SEQUENCE [LARGE SCALE GENOMIC DNA]</scope>
    <source>
        <strain evidence="1 2">A5</strain>
    </source>
</reference>
<sequence>MPVPERHPKSETRDDQQDYIDLINKLQKDTRCSSGHHLRINKEGKQFCRFKYSRSKSCYYIASQNRISLPKRPVIFFLESSLPLANSSS</sequence>
<dbReference type="AlphaFoldDB" id="A0A2N0NRL9"/>
<organism evidence="1 2">
    <name type="scientific">Rhizophagus irregularis</name>
    <dbReference type="NCBI Taxonomy" id="588596"/>
    <lineage>
        <taxon>Eukaryota</taxon>
        <taxon>Fungi</taxon>
        <taxon>Fungi incertae sedis</taxon>
        <taxon>Mucoromycota</taxon>
        <taxon>Glomeromycotina</taxon>
        <taxon>Glomeromycetes</taxon>
        <taxon>Glomerales</taxon>
        <taxon>Glomeraceae</taxon>
        <taxon>Rhizophagus</taxon>
    </lineage>
</organism>
<dbReference type="EMBL" id="LLXJ01003333">
    <property type="protein sequence ID" value="PKB97225.1"/>
    <property type="molecule type" value="Genomic_DNA"/>
</dbReference>
<name>A0A2N0NRL9_9GLOM</name>
<protein>
    <submittedName>
        <fullName evidence="1">Uncharacterized protein</fullName>
    </submittedName>
</protein>
<evidence type="ECO:0000313" key="2">
    <source>
        <dbReference type="Proteomes" id="UP000232722"/>
    </source>
</evidence>
<reference evidence="1 2" key="1">
    <citation type="submission" date="2016-04" db="EMBL/GenBank/DDBJ databases">
        <title>Genome analyses suggest a sexual origin of heterokaryosis in a supposedly ancient asexual fungus.</title>
        <authorList>
            <person name="Ropars J."/>
            <person name="Sedzielewska K."/>
            <person name="Noel J."/>
            <person name="Charron P."/>
            <person name="Farinelli L."/>
            <person name="Marton T."/>
            <person name="Kruger M."/>
            <person name="Pelin A."/>
            <person name="Brachmann A."/>
            <person name="Corradi N."/>
        </authorList>
    </citation>
    <scope>NUCLEOTIDE SEQUENCE [LARGE SCALE GENOMIC DNA]</scope>
    <source>
        <strain evidence="1 2">A5</strain>
    </source>
</reference>